<name>A0ACC3MVH3_9PEZI</name>
<accession>A0ACC3MVH3</accession>
<keyword evidence="2" id="KW-1185">Reference proteome</keyword>
<evidence type="ECO:0000313" key="1">
    <source>
        <dbReference type="EMBL" id="KAK3704610.1"/>
    </source>
</evidence>
<organism evidence="1 2">
    <name type="scientific">Vermiconidia calcicola</name>
    <dbReference type="NCBI Taxonomy" id="1690605"/>
    <lineage>
        <taxon>Eukaryota</taxon>
        <taxon>Fungi</taxon>
        <taxon>Dikarya</taxon>
        <taxon>Ascomycota</taxon>
        <taxon>Pezizomycotina</taxon>
        <taxon>Dothideomycetes</taxon>
        <taxon>Dothideomycetidae</taxon>
        <taxon>Mycosphaerellales</taxon>
        <taxon>Extremaceae</taxon>
        <taxon>Vermiconidia</taxon>
    </lineage>
</organism>
<protein>
    <submittedName>
        <fullName evidence="1">Uncharacterized protein</fullName>
    </submittedName>
</protein>
<reference evidence="1" key="1">
    <citation type="submission" date="2023-07" db="EMBL/GenBank/DDBJ databases">
        <title>Black Yeasts Isolated from many extreme environments.</title>
        <authorList>
            <person name="Coleine C."/>
            <person name="Stajich J.E."/>
            <person name="Selbmann L."/>
        </authorList>
    </citation>
    <scope>NUCLEOTIDE SEQUENCE</scope>
    <source>
        <strain evidence="1">CCFEE 5714</strain>
    </source>
</reference>
<evidence type="ECO:0000313" key="2">
    <source>
        <dbReference type="Proteomes" id="UP001281147"/>
    </source>
</evidence>
<comment type="caution">
    <text evidence="1">The sequence shown here is derived from an EMBL/GenBank/DDBJ whole genome shotgun (WGS) entry which is preliminary data.</text>
</comment>
<dbReference type="EMBL" id="JAUTXU010000137">
    <property type="protein sequence ID" value="KAK3704610.1"/>
    <property type="molecule type" value="Genomic_DNA"/>
</dbReference>
<sequence length="352" mass="39720">MADLEAAPVSYEDLADIEDEFEEVDTEISSRLPHNLNVRKQYELSASLYAKRSAAASKIPNFWSLVFEQAPVEIDQYIQPHDSRIFAESLVSFEVRRPELDTKGSGNPRSISVEFEFKPNDDFEDTVLEKTFWYRRSRDGWSGLVSEPVKIRWKKGKDLTEGLTDGAIALWEARRKTGDMAAKGLPEYTALKKKVESWNGMNTSFFTWFGWVSGRRWVSAEECEKANAEYAELKQKRKTGGKLDIPDDDAEDDAEADIHDDDVEVHQAGEELAISFADDLWPNAIKLFTQAQEDDEISEADFEDLDGEDMEDDEDGDGEPVDIRALVQDKGAKGRSRDSTGSTGPPSKKVKK</sequence>
<gene>
    <name evidence="1" type="ORF">LTR37_013709</name>
</gene>
<proteinExistence type="predicted"/>
<dbReference type="Proteomes" id="UP001281147">
    <property type="component" value="Unassembled WGS sequence"/>
</dbReference>